<organism evidence="8 10">
    <name type="scientific">Devosia limi DSM 17137</name>
    <dbReference type="NCBI Taxonomy" id="1121477"/>
    <lineage>
        <taxon>Bacteria</taxon>
        <taxon>Pseudomonadati</taxon>
        <taxon>Pseudomonadota</taxon>
        <taxon>Alphaproteobacteria</taxon>
        <taxon>Hyphomicrobiales</taxon>
        <taxon>Devosiaceae</taxon>
        <taxon>Devosia</taxon>
    </lineage>
</organism>
<evidence type="ECO:0000313" key="10">
    <source>
        <dbReference type="Proteomes" id="UP000033608"/>
    </source>
</evidence>
<evidence type="ECO:0000259" key="7">
    <source>
        <dbReference type="Pfam" id="PF12823"/>
    </source>
</evidence>
<sequence>MIRLFRFVGIVEGITTVALFFVAMPLKYWFAMPGLVPPVGMIHGAAFVVYLLAMVVCLWGRGFTAWEWTRTTFAAFFPLGTFLNDPMLRRKQLTEPALLA</sequence>
<evidence type="ECO:0000256" key="1">
    <source>
        <dbReference type="ARBA" id="ARBA00004651"/>
    </source>
</evidence>
<dbReference type="NCBIfam" id="TIGR03954">
    <property type="entry name" value="integ_memb_HG"/>
    <property type="match status" value="1"/>
</dbReference>
<dbReference type="InterPro" id="IPR023845">
    <property type="entry name" value="DUF3817_TM"/>
</dbReference>
<comment type="subcellular location">
    <subcellularLocation>
        <location evidence="1">Cell membrane</location>
        <topology evidence="1">Multi-pass membrane protein</topology>
    </subcellularLocation>
</comment>
<dbReference type="Pfam" id="PF12823">
    <property type="entry name" value="DUF3817"/>
    <property type="match status" value="1"/>
</dbReference>
<dbReference type="Proteomes" id="UP000184533">
    <property type="component" value="Unassembled WGS sequence"/>
</dbReference>
<evidence type="ECO:0000256" key="5">
    <source>
        <dbReference type="ARBA" id="ARBA00023136"/>
    </source>
</evidence>
<evidence type="ECO:0000256" key="6">
    <source>
        <dbReference type="SAM" id="Phobius"/>
    </source>
</evidence>
<feature type="domain" description="DUF3817" evidence="7">
    <location>
        <begin position="3"/>
        <end position="89"/>
    </location>
</feature>
<accession>A0A0F5L194</accession>
<keyword evidence="2" id="KW-1003">Cell membrane</keyword>
<keyword evidence="3 6" id="KW-0812">Transmembrane</keyword>
<protein>
    <submittedName>
        <fullName evidence="8 9">Membrane protein</fullName>
    </submittedName>
</protein>
<evidence type="ECO:0000256" key="2">
    <source>
        <dbReference type="ARBA" id="ARBA00022475"/>
    </source>
</evidence>
<dbReference type="STRING" id="1121477.SAMN02745223_02047"/>
<dbReference type="EMBL" id="FQVC01000005">
    <property type="protein sequence ID" value="SHF20462.1"/>
    <property type="molecule type" value="Genomic_DNA"/>
</dbReference>
<dbReference type="Proteomes" id="UP000033608">
    <property type="component" value="Unassembled WGS sequence"/>
</dbReference>
<dbReference type="EMBL" id="LAJF01000156">
    <property type="protein sequence ID" value="KKB76171.1"/>
    <property type="molecule type" value="Genomic_DNA"/>
</dbReference>
<evidence type="ECO:0000256" key="4">
    <source>
        <dbReference type="ARBA" id="ARBA00022989"/>
    </source>
</evidence>
<dbReference type="RefSeq" id="WP_046137178.1">
    <property type="nucleotide sequence ID" value="NZ_FQVC01000005.1"/>
</dbReference>
<feature type="transmembrane region" description="Helical" evidence="6">
    <location>
        <begin position="42"/>
        <end position="60"/>
    </location>
</feature>
<proteinExistence type="predicted"/>
<dbReference type="GO" id="GO:0005886">
    <property type="term" value="C:plasma membrane"/>
    <property type="evidence" value="ECO:0007669"/>
    <property type="project" value="UniProtKB-SubCell"/>
</dbReference>
<dbReference type="PANTHER" id="PTHR40077">
    <property type="entry name" value="MEMBRANE PROTEIN-RELATED"/>
    <property type="match status" value="1"/>
</dbReference>
<gene>
    <name evidence="9" type="ORF">SAMN02745223_02047</name>
    <name evidence="8" type="ORF">VW29_20705</name>
</gene>
<keyword evidence="10" id="KW-1185">Reference proteome</keyword>
<evidence type="ECO:0000256" key="3">
    <source>
        <dbReference type="ARBA" id="ARBA00022692"/>
    </source>
</evidence>
<dbReference type="AlphaFoldDB" id="A0A0F5L194"/>
<keyword evidence="4 6" id="KW-1133">Transmembrane helix</keyword>
<evidence type="ECO:0000313" key="9">
    <source>
        <dbReference type="EMBL" id="SHF20462.1"/>
    </source>
</evidence>
<reference evidence="9 11" key="2">
    <citation type="submission" date="2016-11" db="EMBL/GenBank/DDBJ databases">
        <authorList>
            <person name="Jaros S."/>
            <person name="Januszkiewicz K."/>
            <person name="Wedrychowicz H."/>
        </authorList>
    </citation>
    <scope>NUCLEOTIDE SEQUENCE [LARGE SCALE GENOMIC DNA]</scope>
    <source>
        <strain evidence="9 11">DSM 17137</strain>
    </source>
</reference>
<reference evidence="8 10" key="1">
    <citation type="submission" date="2015-03" db="EMBL/GenBank/DDBJ databases">
        <authorList>
            <person name="Hassan Y.I."/>
            <person name="Lepp D."/>
            <person name="Zhou T."/>
        </authorList>
    </citation>
    <scope>NUCLEOTIDE SEQUENCE [LARGE SCALE GENOMIC DNA]</scope>
    <source>
        <strain evidence="8 10">DSM 17137</strain>
    </source>
</reference>
<evidence type="ECO:0000313" key="8">
    <source>
        <dbReference type="EMBL" id="KKB76171.1"/>
    </source>
</evidence>
<dbReference type="PANTHER" id="PTHR40077:SF1">
    <property type="entry name" value="MEMBRANE PROTEIN"/>
    <property type="match status" value="1"/>
</dbReference>
<keyword evidence="5 6" id="KW-0472">Membrane</keyword>
<dbReference type="PATRIC" id="fig|1121477.3.peg.926"/>
<feature type="transmembrane region" description="Helical" evidence="6">
    <location>
        <begin position="7"/>
        <end position="30"/>
    </location>
</feature>
<evidence type="ECO:0000313" key="11">
    <source>
        <dbReference type="Proteomes" id="UP000184533"/>
    </source>
</evidence>
<name>A0A0F5L194_9HYPH</name>